<protein>
    <submittedName>
        <fullName evidence="1">Uncharacterized protein</fullName>
    </submittedName>
</protein>
<dbReference type="AlphaFoldDB" id="A0A0A9B7P7"/>
<organism evidence="1">
    <name type="scientific">Arundo donax</name>
    <name type="common">Giant reed</name>
    <name type="synonym">Donax arundinaceus</name>
    <dbReference type="NCBI Taxonomy" id="35708"/>
    <lineage>
        <taxon>Eukaryota</taxon>
        <taxon>Viridiplantae</taxon>
        <taxon>Streptophyta</taxon>
        <taxon>Embryophyta</taxon>
        <taxon>Tracheophyta</taxon>
        <taxon>Spermatophyta</taxon>
        <taxon>Magnoliopsida</taxon>
        <taxon>Liliopsida</taxon>
        <taxon>Poales</taxon>
        <taxon>Poaceae</taxon>
        <taxon>PACMAD clade</taxon>
        <taxon>Arundinoideae</taxon>
        <taxon>Arundineae</taxon>
        <taxon>Arundo</taxon>
    </lineage>
</organism>
<name>A0A0A9B7P7_ARUDO</name>
<sequence>MPCELKLWIKVRTHMQDCKTAKC</sequence>
<evidence type="ECO:0000313" key="1">
    <source>
        <dbReference type="EMBL" id="JAD60014.1"/>
    </source>
</evidence>
<dbReference type="EMBL" id="GBRH01237881">
    <property type="protein sequence ID" value="JAD60014.1"/>
    <property type="molecule type" value="Transcribed_RNA"/>
</dbReference>
<reference evidence="1" key="2">
    <citation type="journal article" date="2015" name="Data Brief">
        <title>Shoot transcriptome of the giant reed, Arundo donax.</title>
        <authorList>
            <person name="Barrero R.A."/>
            <person name="Guerrero F.D."/>
            <person name="Moolhuijzen P."/>
            <person name="Goolsby J.A."/>
            <person name="Tidwell J."/>
            <person name="Bellgard S.E."/>
            <person name="Bellgard M.I."/>
        </authorList>
    </citation>
    <scope>NUCLEOTIDE SEQUENCE</scope>
    <source>
        <tissue evidence="1">Shoot tissue taken approximately 20 cm above the soil surface</tissue>
    </source>
</reference>
<proteinExistence type="predicted"/>
<reference evidence="1" key="1">
    <citation type="submission" date="2014-09" db="EMBL/GenBank/DDBJ databases">
        <authorList>
            <person name="Magalhaes I.L.F."/>
            <person name="Oliveira U."/>
            <person name="Santos F.R."/>
            <person name="Vidigal T.H.D.A."/>
            <person name="Brescovit A.D."/>
            <person name="Santos A.J."/>
        </authorList>
    </citation>
    <scope>NUCLEOTIDE SEQUENCE</scope>
    <source>
        <tissue evidence="1">Shoot tissue taken approximately 20 cm above the soil surface</tissue>
    </source>
</reference>
<accession>A0A0A9B7P7</accession>